<dbReference type="EMBL" id="JAFFZN010000004">
    <property type="protein sequence ID" value="MBO8185220.1"/>
    <property type="molecule type" value="Genomic_DNA"/>
</dbReference>
<reference evidence="10 11" key="1">
    <citation type="submission" date="2021-02" db="EMBL/GenBank/DDBJ databases">
        <title>Streptomyces spirodelae sp. nov., isolated from duckweed.</title>
        <authorList>
            <person name="Saimee Y."/>
            <person name="Duangmal K."/>
        </authorList>
    </citation>
    <scope>NUCLEOTIDE SEQUENCE [LARGE SCALE GENOMIC DNA]</scope>
    <source>
        <strain evidence="10 11">DW4-2</strain>
    </source>
</reference>
<dbReference type="InterPro" id="IPR000515">
    <property type="entry name" value="MetI-like"/>
</dbReference>
<feature type="domain" description="ABC transmembrane type-1" evidence="9">
    <location>
        <begin position="98"/>
        <end position="311"/>
    </location>
</feature>
<sequence>MTSTARMAPRRTVGPAVPQSGHRKSVNRRRSVKPWNQRVAPYLFVLPNMLIFGLFVIYPAINNFNISMYDSGNGRDFTYVGGGNYQGMLSEAEFWSAARHTVVFAVFFVTLTTVVSIGLALLLNQRIKGRAFFRTVFFLPVVISPVVVGLIWGWIFERKNGLLNSLLGAAGLGQPGWLVNSTLAMAVVIFVGLWLHVGFYVLIVLAGLQGIDSTYYEAARMDGASGWQQLRLITLPLLRPTTMVVVILSLINGFQAFDYIWTLTGGGPVGGTTLMVQYIYEHAFQSPVQYGSAAAAAVVLFCAVFALTVINYLYNQRKESA</sequence>
<keyword evidence="6 7" id="KW-0472">Membrane</keyword>
<feature type="compositionally biased region" description="Basic residues" evidence="8">
    <location>
        <begin position="21"/>
        <end position="30"/>
    </location>
</feature>
<feature type="transmembrane region" description="Helical" evidence="7">
    <location>
        <begin position="135"/>
        <end position="155"/>
    </location>
</feature>
<evidence type="ECO:0000313" key="10">
    <source>
        <dbReference type="EMBL" id="MBO8185220.1"/>
    </source>
</evidence>
<evidence type="ECO:0000256" key="8">
    <source>
        <dbReference type="SAM" id="MobiDB-lite"/>
    </source>
</evidence>
<dbReference type="RefSeq" id="WP_209264030.1">
    <property type="nucleotide sequence ID" value="NZ_JAFFZN010000004.1"/>
</dbReference>
<comment type="similarity">
    <text evidence="7">Belongs to the binding-protein-dependent transport system permease family.</text>
</comment>
<comment type="caution">
    <text evidence="10">The sequence shown here is derived from an EMBL/GenBank/DDBJ whole genome shotgun (WGS) entry which is preliminary data.</text>
</comment>
<evidence type="ECO:0000259" key="9">
    <source>
        <dbReference type="PROSITE" id="PS50928"/>
    </source>
</evidence>
<dbReference type="SUPFAM" id="SSF161098">
    <property type="entry name" value="MetI-like"/>
    <property type="match status" value="1"/>
</dbReference>
<feature type="transmembrane region" description="Helical" evidence="7">
    <location>
        <begin position="292"/>
        <end position="314"/>
    </location>
</feature>
<proteinExistence type="inferred from homology"/>
<evidence type="ECO:0000256" key="4">
    <source>
        <dbReference type="ARBA" id="ARBA00022692"/>
    </source>
</evidence>
<dbReference type="Gene3D" id="1.10.3720.10">
    <property type="entry name" value="MetI-like"/>
    <property type="match status" value="1"/>
</dbReference>
<keyword evidence="4 7" id="KW-0812">Transmembrane</keyword>
<dbReference type="InterPro" id="IPR051393">
    <property type="entry name" value="ABC_transporter_permease"/>
</dbReference>
<feature type="region of interest" description="Disordered" evidence="8">
    <location>
        <begin position="1"/>
        <end position="30"/>
    </location>
</feature>
<dbReference type="InterPro" id="IPR035906">
    <property type="entry name" value="MetI-like_sf"/>
</dbReference>
<organism evidence="10 11">
    <name type="scientific">Streptomyces spirodelae</name>
    <dbReference type="NCBI Taxonomy" id="2812904"/>
    <lineage>
        <taxon>Bacteria</taxon>
        <taxon>Bacillati</taxon>
        <taxon>Actinomycetota</taxon>
        <taxon>Actinomycetes</taxon>
        <taxon>Kitasatosporales</taxon>
        <taxon>Streptomycetaceae</taxon>
        <taxon>Streptomyces</taxon>
    </lineage>
</organism>
<keyword evidence="5 7" id="KW-1133">Transmembrane helix</keyword>
<dbReference type="PANTHER" id="PTHR30193">
    <property type="entry name" value="ABC TRANSPORTER PERMEASE PROTEIN"/>
    <property type="match status" value="1"/>
</dbReference>
<feature type="transmembrane region" description="Helical" evidence="7">
    <location>
        <begin position="232"/>
        <end position="253"/>
    </location>
</feature>
<keyword evidence="3" id="KW-1003">Cell membrane</keyword>
<evidence type="ECO:0000256" key="3">
    <source>
        <dbReference type="ARBA" id="ARBA00022475"/>
    </source>
</evidence>
<evidence type="ECO:0000313" key="11">
    <source>
        <dbReference type="Proteomes" id="UP001518976"/>
    </source>
</evidence>
<feature type="transmembrane region" description="Helical" evidence="7">
    <location>
        <begin position="39"/>
        <end position="61"/>
    </location>
</feature>
<dbReference type="PANTHER" id="PTHR30193:SF41">
    <property type="entry name" value="DIACETYLCHITOBIOSE UPTAKE SYSTEM PERMEASE PROTEIN NGCF"/>
    <property type="match status" value="1"/>
</dbReference>
<dbReference type="Pfam" id="PF00528">
    <property type="entry name" value="BPD_transp_1"/>
    <property type="match status" value="1"/>
</dbReference>
<dbReference type="PROSITE" id="PS50928">
    <property type="entry name" value="ABC_TM1"/>
    <property type="match status" value="1"/>
</dbReference>
<comment type="subcellular location">
    <subcellularLocation>
        <location evidence="1 7">Cell membrane</location>
        <topology evidence="1 7">Multi-pass membrane protein</topology>
    </subcellularLocation>
</comment>
<dbReference type="Proteomes" id="UP001518976">
    <property type="component" value="Unassembled WGS sequence"/>
</dbReference>
<evidence type="ECO:0000256" key="2">
    <source>
        <dbReference type="ARBA" id="ARBA00022448"/>
    </source>
</evidence>
<accession>A0ABS3WQ20</accession>
<keyword evidence="2 7" id="KW-0813">Transport</keyword>
<protein>
    <submittedName>
        <fullName evidence="10">Sugar ABC transporter permease</fullName>
    </submittedName>
</protein>
<evidence type="ECO:0000256" key="5">
    <source>
        <dbReference type="ARBA" id="ARBA00022989"/>
    </source>
</evidence>
<evidence type="ECO:0000256" key="1">
    <source>
        <dbReference type="ARBA" id="ARBA00004651"/>
    </source>
</evidence>
<keyword evidence="11" id="KW-1185">Reference proteome</keyword>
<name>A0ABS3WQ20_9ACTN</name>
<evidence type="ECO:0000256" key="7">
    <source>
        <dbReference type="RuleBase" id="RU363032"/>
    </source>
</evidence>
<dbReference type="CDD" id="cd06261">
    <property type="entry name" value="TM_PBP2"/>
    <property type="match status" value="1"/>
</dbReference>
<feature type="transmembrane region" description="Helical" evidence="7">
    <location>
        <begin position="183"/>
        <end position="211"/>
    </location>
</feature>
<gene>
    <name evidence="10" type="ORF">JW592_06995</name>
</gene>
<evidence type="ECO:0000256" key="6">
    <source>
        <dbReference type="ARBA" id="ARBA00023136"/>
    </source>
</evidence>
<feature type="transmembrane region" description="Helical" evidence="7">
    <location>
        <begin position="102"/>
        <end position="123"/>
    </location>
</feature>